<comment type="function">
    <text evidence="1">Mediates coordination of peptidoglycan synthesis and outer membrane constriction during cell division.</text>
</comment>
<dbReference type="AlphaFoldDB" id="B6ITH7"/>
<proteinExistence type="inferred from homology"/>
<keyword evidence="1" id="KW-0732">Signal</keyword>
<feature type="chain" id="PRO_5009990881" description="Cell division coordinator CpoB" evidence="1">
    <location>
        <begin position="34"/>
        <end position="318"/>
    </location>
</feature>
<dbReference type="GO" id="GO:0030288">
    <property type="term" value="C:outer membrane-bounded periplasmic space"/>
    <property type="evidence" value="ECO:0007669"/>
    <property type="project" value="UniProtKB-UniRule"/>
</dbReference>
<feature type="compositionally biased region" description="Low complexity" evidence="2">
    <location>
        <begin position="171"/>
        <end position="184"/>
    </location>
</feature>
<evidence type="ECO:0000313" key="4">
    <source>
        <dbReference type="Proteomes" id="UP000001591"/>
    </source>
</evidence>
<dbReference type="Proteomes" id="UP000001591">
    <property type="component" value="Chromosome"/>
</dbReference>
<keyword evidence="1" id="KW-0132">Cell division</keyword>
<feature type="region of interest" description="Disordered" evidence="2">
    <location>
        <begin position="133"/>
        <end position="193"/>
    </location>
</feature>
<dbReference type="EMBL" id="CP000613">
    <property type="protein sequence ID" value="ACI99195.1"/>
    <property type="molecule type" value="Genomic_DNA"/>
</dbReference>
<reference evidence="3 4" key="1">
    <citation type="journal article" date="2010" name="BMC Genomics">
        <title>Metabolic flexibility revealed in the genome of the cyst-forming alpha-1 proteobacterium Rhodospirillum centenum.</title>
        <authorList>
            <person name="Lu Y.K."/>
            <person name="Marden J."/>
            <person name="Han M."/>
            <person name="Swingley W.D."/>
            <person name="Mastrian S.D."/>
            <person name="Chowdhury S.R."/>
            <person name="Hao J."/>
            <person name="Helmy T."/>
            <person name="Kim S."/>
            <person name="Kurdoglu A.A."/>
            <person name="Matthies H.J."/>
            <person name="Rollo D."/>
            <person name="Stothard P."/>
            <person name="Blankenship R.E."/>
            <person name="Bauer C.E."/>
            <person name="Touchman J.W."/>
        </authorList>
    </citation>
    <scope>NUCLEOTIDE SEQUENCE [LARGE SCALE GENOMIC DNA]</scope>
    <source>
        <strain evidence="4">ATCC 51521 / SW</strain>
    </source>
</reference>
<keyword evidence="4" id="KW-1185">Reference proteome</keyword>
<organism evidence="3 4">
    <name type="scientific">Rhodospirillum centenum (strain ATCC 51521 / SW)</name>
    <dbReference type="NCBI Taxonomy" id="414684"/>
    <lineage>
        <taxon>Bacteria</taxon>
        <taxon>Pseudomonadati</taxon>
        <taxon>Pseudomonadota</taxon>
        <taxon>Alphaproteobacteria</taxon>
        <taxon>Rhodospirillales</taxon>
        <taxon>Rhodospirillaceae</taxon>
        <taxon>Rhodospirillum</taxon>
    </lineage>
</organism>
<name>B6ITH7_RHOCS</name>
<sequence precursor="true">MIRSEPSLRRRPLLPTVLLLTASLLGTAAPAAAQSGDLRELINRVNRLETELQTLSRDVYRGGARPSAPAAGGMETAPPSVAASLEARLTRMENDMLTLNGRYEEAAFQIGQLRDQLSKLSADIDFRLSRLEQGAGGGLPPTSPAPLAGSAAEPSSPAPSSPAPSSPAPSSPTRSEAPSASEPATGNLPTGGAQEQYDYAFNLTRQGDYAGAERAFTQFLAQHPTHQLAPNAQYWLGETLYVRNKYKESARAFAEGYKKYPKSNKAPDSLLKLAMALGNLNQREDACLALDQLRTDFKDAPGTIQRRAEQERNRLRCG</sequence>
<dbReference type="InterPro" id="IPR034706">
    <property type="entry name" value="CpoB"/>
</dbReference>
<dbReference type="InterPro" id="IPR019734">
    <property type="entry name" value="TPR_rpt"/>
</dbReference>
<feature type="signal peptide" evidence="1">
    <location>
        <begin position="1"/>
        <end position="33"/>
    </location>
</feature>
<dbReference type="NCBIfam" id="TIGR02795">
    <property type="entry name" value="tol_pal_ybgF"/>
    <property type="match status" value="1"/>
</dbReference>
<keyword evidence="1" id="KW-0131">Cell cycle</keyword>
<dbReference type="RefSeq" id="WP_012566980.1">
    <property type="nucleotide sequence ID" value="NC_011420.2"/>
</dbReference>
<dbReference type="OrthoDB" id="7185608at2"/>
<evidence type="ECO:0000256" key="1">
    <source>
        <dbReference type="HAMAP-Rule" id="MF_02066"/>
    </source>
</evidence>
<dbReference type="STRING" id="414684.RC1_1798"/>
<dbReference type="eggNOG" id="COG1729">
    <property type="taxonomic scope" value="Bacteria"/>
</dbReference>
<dbReference type="Pfam" id="PF13432">
    <property type="entry name" value="TPR_16"/>
    <property type="match status" value="1"/>
</dbReference>
<gene>
    <name evidence="1" type="primary">cpoB</name>
    <name evidence="3" type="ordered locus">RC1_1798</name>
</gene>
<dbReference type="Pfam" id="PF13174">
    <property type="entry name" value="TPR_6"/>
    <property type="match status" value="1"/>
</dbReference>
<comment type="subcellular location">
    <subcellularLocation>
        <location evidence="1">Periplasm</location>
    </subcellularLocation>
</comment>
<feature type="compositionally biased region" description="Low complexity" evidence="2">
    <location>
        <begin position="145"/>
        <end position="155"/>
    </location>
</feature>
<dbReference type="HAMAP" id="MF_02066">
    <property type="entry name" value="CpoB"/>
    <property type="match status" value="1"/>
</dbReference>
<accession>B6ITH7</accession>
<feature type="compositionally biased region" description="Pro residues" evidence="2">
    <location>
        <begin position="156"/>
        <end position="170"/>
    </location>
</feature>
<keyword evidence="1" id="KW-0175">Coiled coil</keyword>
<dbReference type="KEGG" id="rce:RC1_1798"/>
<dbReference type="GO" id="GO:0043093">
    <property type="term" value="P:FtsZ-dependent cytokinesis"/>
    <property type="evidence" value="ECO:0007669"/>
    <property type="project" value="UniProtKB-UniRule"/>
</dbReference>
<evidence type="ECO:0000256" key="2">
    <source>
        <dbReference type="SAM" id="MobiDB-lite"/>
    </source>
</evidence>
<dbReference type="Gene3D" id="1.25.40.10">
    <property type="entry name" value="Tetratricopeptide repeat domain"/>
    <property type="match status" value="1"/>
</dbReference>
<comment type="similarity">
    <text evidence="1">Belongs to the CpoB family.</text>
</comment>
<dbReference type="SUPFAM" id="SSF48452">
    <property type="entry name" value="TPR-like"/>
    <property type="match status" value="1"/>
</dbReference>
<keyword evidence="1" id="KW-0574">Periplasm</keyword>
<dbReference type="InterPro" id="IPR014162">
    <property type="entry name" value="CpoB_C"/>
</dbReference>
<protein>
    <recommendedName>
        <fullName evidence="1">Cell division coordinator CpoB</fullName>
    </recommendedName>
</protein>
<dbReference type="InterPro" id="IPR011990">
    <property type="entry name" value="TPR-like_helical_dom_sf"/>
</dbReference>
<feature type="coiled-coil region" evidence="1">
    <location>
        <begin position="31"/>
        <end position="58"/>
    </location>
</feature>
<evidence type="ECO:0000313" key="3">
    <source>
        <dbReference type="EMBL" id="ACI99195.1"/>
    </source>
</evidence>
<dbReference type="HOGENOM" id="CLU_044315_0_0_5"/>